<dbReference type="PIRSF" id="PIRSF006603">
    <property type="entry name" value="DinF"/>
    <property type="match status" value="1"/>
</dbReference>
<evidence type="ECO:0000256" key="2">
    <source>
        <dbReference type="ARBA" id="ARBA00022448"/>
    </source>
</evidence>
<feature type="transmembrane region" description="Helical" evidence="10">
    <location>
        <begin position="76"/>
        <end position="95"/>
    </location>
</feature>
<evidence type="ECO:0000256" key="8">
    <source>
        <dbReference type="ARBA" id="ARBA00023136"/>
    </source>
</evidence>
<keyword evidence="7" id="KW-0406">Ion transport</keyword>
<keyword evidence="3" id="KW-0050">Antiport</keyword>
<comment type="subcellular location">
    <subcellularLocation>
        <location evidence="1">Cell membrane</location>
        <topology evidence="1">Multi-pass membrane protein</topology>
    </subcellularLocation>
</comment>
<keyword evidence="6 10" id="KW-1133">Transmembrane helix</keyword>
<dbReference type="PANTHER" id="PTHR43298">
    <property type="entry name" value="MULTIDRUG RESISTANCE PROTEIN NORM-RELATED"/>
    <property type="match status" value="1"/>
</dbReference>
<sequence length="481" mass="49478">MSRIPNPLRSLVLAVGLLLSRFGLVTERRARRITDLSWPRILTGLARMSKSAVDVAMVGIALGPAAIAGVGFASPYWGLAFSLGGGMAAGTIALVSQRYGADAHEELGQAVRSSALVVVAVSLPVALAFLTVPEQLVGIVSDDPVAIGYGADYLRVVAFGVPFAGLNLVASRVYIGADDAWTPMVLRAGGAVANIAINAVLIFGFDMGVVGAATGTVVSNAVVAVAFSGGLVAGRLPGVGDLPVRIDPRGPYLDGEEIRQLVRIGAPVVGRNLVWTVAEFPMLAIVDVFGRDTVAAFVVSRRIWGLMNTPGWGFGLASSSLVGQHLGTDDETTAEAYGREIITFAVATYVISAALVLAFARPIVVAFVGDPTAGSVDPAVALVRAACVAVVLQGVSGGAAGALDASGDTQWPFFSQAVGMFGVSIPLAYLGATTSLGFLGLQLAFLAETGVPAALNYHRFRTGKWKAVSRGYRPDAAVGGD</sequence>
<dbReference type="Proteomes" id="UP000509750">
    <property type="component" value="Chromosome"/>
</dbReference>
<dbReference type="EMBL" id="CP058529">
    <property type="protein sequence ID" value="QLG28776.1"/>
    <property type="molecule type" value="Genomic_DNA"/>
</dbReference>
<feature type="transmembrane region" description="Helical" evidence="10">
    <location>
        <begin position="153"/>
        <end position="175"/>
    </location>
</feature>
<gene>
    <name evidence="11" type="ORF">HUG10_15050</name>
</gene>
<feature type="transmembrane region" description="Helical" evidence="10">
    <location>
        <begin position="217"/>
        <end position="236"/>
    </location>
</feature>
<dbReference type="OrthoDB" id="213143at2157"/>
<evidence type="ECO:0000256" key="1">
    <source>
        <dbReference type="ARBA" id="ARBA00004651"/>
    </source>
</evidence>
<proteinExistence type="predicted"/>
<evidence type="ECO:0000313" key="12">
    <source>
        <dbReference type="Proteomes" id="UP000509750"/>
    </source>
</evidence>
<dbReference type="GO" id="GO:0042910">
    <property type="term" value="F:xenobiotic transmembrane transporter activity"/>
    <property type="evidence" value="ECO:0007669"/>
    <property type="project" value="InterPro"/>
</dbReference>
<evidence type="ECO:0000256" key="10">
    <source>
        <dbReference type="SAM" id="Phobius"/>
    </source>
</evidence>
<feature type="transmembrane region" description="Helical" evidence="10">
    <location>
        <begin position="413"/>
        <end position="432"/>
    </location>
</feature>
<reference evidence="11 12" key="1">
    <citation type="submission" date="2020-07" db="EMBL/GenBank/DDBJ databases">
        <title>Gai3-2, isolated from salt lake.</title>
        <authorList>
            <person name="Cui H."/>
            <person name="Shi X."/>
        </authorList>
    </citation>
    <scope>NUCLEOTIDE SEQUENCE [LARGE SCALE GENOMIC DNA]</scope>
    <source>
        <strain evidence="11 12">Gai3-2</strain>
    </source>
</reference>
<dbReference type="InterPro" id="IPR002528">
    <property type="entry name" value="MATE_fam"/>
</dbReference>
<name>A0A7D5KH30_9EURY</name>
<keyword evidence="8 10" id="KW-0472">Membrane</keyword>
<feature type="transmembrane region" description="Helical" evidence="10">
    <location>
        <begin position="346"/>
        <end position="369"/>
    </location>
</feature>
<evidence type="ECO:0000256" key="5">
    <source>
        <dbReference type="ARBA" id="ARBA00022692"/>
    </source>
</evidence>
<keyword evidence="5 10" id="KW-0812">Transmembrane</keyword>
<protein>
    <recommendedName>
        <fullName evidence="9">Multidrug-efflux transporter</fullName>
    </recommendedName>
</protein>
<dbReference type="PANTHER" id="PTHR43298:SF2">
    <property type="entry name" value="FMN_FAD EXPORTER YEEO-RELATED"/>
    <property type="match status" value="1"/>
</dbReference>
<dbReference type="GO" id="GO:0005886">
    <property type="term" value="C:plasma membrane"/>
    <property type="evidence" value="ECO:0007669"/>
    <property type="project" value="UniProtKB-SubCell"/>
</dbReference>
<dbReference type="RefSeq" id="WP_179170350.1">
    <property type="nucleotide sequence ID" value="NZ_CP058529.1"/>
</dbReference>
<dbReference type="GO" id="GO:0006811">
    <property type="term" value="P:monoatomic ion transport"/>
    <property type="evidence" value="ECO:0007669"/>
    <property type="project" value="UniProtKB-KW"/>
</dbReference>
<evidence type="ECO:0000256" key="9">
    <source>
        <dbReference type="ARBA" id="ARBA00031636"/>
    </source>
</evidence>
<dbReference type="Pfam" id="PF01554">
    <property type="entry name" value="MatE"/>
    <property type="match status" value="2"/>
</dbReference>
<dbReference type="InterPro" id="IPR050222">
    <property type="entry name" value="MATE_MdtK"/>
</dbReference>
<feature type="transmembrane region" description="Helical" evidence="10">
    <location>
        <begin position="381"/>
        <end position="401"/>
    </location>
</feature>
<evidence type="ECO:0000256" key="4">
    <source>
        <dbReference type="ARBA" id="ARBA00022475"/>
    </source>
</evidence>
<feature type="transmembrane region" description="Helical" evidence="10">
    <location>
        <begin position="115"/>
        <end position="133"/>
    </location>
</feature>
<keyword evidence="2" id="KW-0813">Transport</keyword>
<dbReference type="CDD" id="cd13137">
    <property type="entry name" value="MATE_NorM_like"/>
    <property type="match status" value="1"/>
</dbReference>
<organism evidence="11 12">
    <name type="scientific">Halorarum halophilum</name>
    <dbReference type="NCBI Taxonomy" id="2743090"/>
    <lineage>
        <taxon>Archaea</taxon>
        <taxon>Methanobacteriati</taxon>
        <taxon>Methanobacteriota</taxon>
        <taxon>Stenosarchaea group</taxon>
        <taxon>Halobacteria</taxon>
        <taxon>Halobacteriales</taxon>
        <taxon>Haloferacaceae</taxon>
        <taxon>Halorarum</taxon>
    </lineage>
</organism>
<dbReference type="AlphaFoldDB" id="A0A7D5KH30"/>
<dbReference type="InterPro" id="IPR048279">
    <property type="entry name" value="MdtK-like"/>
</dbReference>
<keyword evidence="12" id="KW-1185">Reference proteome</keyword>
<dbReference type="KEGG" id="halg:HUG10_15050"/>
<feature type="transmembrane region" description="Helical" evidence="10">
    <location>
        <begin position="52"/>
        <end position="70"/>
    </location>
</feature>
<evidence type="ECO:0000256" key="7">
    <source>
        <dbReference type="ARBA" id="ARBA00023065"/>
    </source>
</evidence>
<evidence type="ECO:0000313" key="11">
    <source>
        <dbReference type="EMBL" id="QLG28776.1"/>
    </source>
</evidence>
<dbReference type="GO" id="GO:0015297">
    <property type="term" value="F:antiporter activity"/>
    <property type="evidence" value="ECO:0007669"/>
    <property type="project" value="UniProtKB-KW"/>
</dbReference>
<accession>A0A7D5KH30</accession>
<keyword evidence="4" id="KW-1003">Cell membrane</keyword>
<evidence type="ECO:0000256" key="6">
    <source>
        <dbReference type="ARBA" id="ARBA00022989"/>
    </source>
</evidence>
<feature type="transmembrane region" description="Helical" evidence="10">
    <location>
        <begin position="184"/>
        <end position="205"/>
    </location>
</feature>
<dbReference type="NCBIfam" id="TIGR00797">
    <property type="entry name" value="matE"/>
    <property type="match status" value="1"/>
</dbReference>
<dbReference type="GeneID" id="56030177"/>
<evidence type="ECO:0000256" key="3">
    <source>
        <dbReference type="ARBA" id="ARBA00022449"/>
    </source>
</evidence>